<dbReference type="EMBL" id="RPHB01000005">
    <property type="protein sequence ID" value="MBW3468677.1"/>
    <property type="molecule type" value="Genomic_DNA"/>
</dbReference>
<evidence type="ECO:0008006" key="4">
    <source>
        <dbReference type="Google" id="ProtNLM"/>
    </source>
</evidence>
<feature type="chain" id="PRO_5036715328" description="Lipoprotein" evidence="1">
    <location>
        <begin position="20"/>
        <end position="272"/>
    </location>
</feature>
<feature type="signal peptide" evidence="1">
    <location>
        <begin position="1"/>
        <end position="19"/>
    </location>
</feature>
<accession>A0A951IZG2</accession>
<evidence type="ECO:0000313" key="2">
    <source>
        <dbReference type="EMBL" id="MBW3468677.1"/>
    </source>
</evidence>
<reference evidence="2 3" key="1">
    <citation type="journal article" date="2020" name="Syst. Appl. Microbiol.">
        <title>Arthrospiribacter ruber gen. nov., sp. nov., a novel bacterium isolated from Arthrospira cultures.</title>
        <authorList>
            <person name="Waleron M."/>
            <person name="Misztak A."/>
            <person name="Waleron M.M."/>
            <person name="Furmaniak M."/>
            <person name="Mrozik A."/>
            <person name="Waleron K."/>
        </authorList>
    </citation>
    <scope>NUCLEOTIDE SEQUENCE [LARGE SCALE GENOMIC DNA]</scope>
    <source>
        <strain evidence="2 3">DPMB0001</strain>
    </source>
</reference>
<evidence type="ECO:0000313" key="3">
    <source>
        <dbReference type="Proteomes" id="UP000727490"/>
    </source>
</evidence>
<dbReference type="Proteomes" id="UP000727490">
    <property type="component" value="Unassembled WGS sequence"/>
</dbReference>
<name>A0A951IZG2_9BACT</name>
<keyword evidence="3" id="KW-1185">Reference proteome</keyword>
<sequence length="272" mass="30800">MKRIFLIPLLFLLTAAAFSGCSTHYIATWHSQDEDSVFEDNRMYVLKKDTLGISHAFNSQSGNVKLRMENYTDKPMLINLSQSAMTVNGKAMGFLDGQSTFSGYLDTFGAGRNLRRTTGYFGGEIQGKTNTLIIPPYSFAEGEYTNIRMEKQLLVGSEPNGSWVNYQLFDDEPRRMNVTFYEETDSPIQLTSYINYSILDQNNQPIFTDILTQSFHLSSYIKLREMTMQELRQKMHTREYMSSYTEVKGGEVGLLLFLGGLIGVAAIVSPPE</sequence>
<dbReference type="AlphaFoldDB" id="A0A951IZG2"/>
<evidence type="ECO:0000256" key="1">
    <source>
        <dbReference type="SAM" id="SignalP"/>
    </source>
</evidence>
<comment type="caution">
    <text evidence="2">The sequence shown here is derived from an EMBL/GenBank/DDBJ whole genome shotgun (WGS) entry which is preliminary data.</text>
</comment>
<dbReference type="RefSeq" id="WP_219290350.1">
    <property type="nucleotide sequence ID" value="NZ_RPHB01000005.1"/>
</dbReference>
<organism evidence="2 3">
    <name type="scientific">Arthrospiribacter ruber</name>
    <dbReference type="NCBI Taxonomy" id="2487934"/>
    <lineage>
        <taxon>Bacteria</taxon>
        <taxon>Pseudomonadati</taxon>
        <taxon>Bacteroidota</taxon>
        <taxon>Cytophagia</taxon>
        <taxon>Cytophagales</taxon>
        <taxon>Cyclobacteriaceae</taxon>
        <taxon>Arthrospiribacter</taxon>
    </lineage>
</organism>
<gene>
    <name evidence="2" type="ORF">EGN73_12765</name>
</gene>
<proteinExistence type="predicted"/>
<dbReference type="PROSITE" id="PS51257">
    <property type="entry name" value="PROKAR_LIPOPROTEIN"/>
    <property type="match status" value="1"/>
</dbReference>
<protein>
    <recommendedName>
        <fullName evidence="4">Lipoprotein</fullName>
    </recommendedName>
</protein>
<keyword evidence="1" id="KW-0732">Signal</keyword>